<proteinExistence type="inferred from homology"/>
<dbReference type="InterPro" id="IPR022644">
    <property type="entry name" value="De-COase2_N"/>
</dbReference>
<evidence type="ECO:0000256" key="5">
    <source>
        <dbReference type="ARBA" id="ARBA00022799"/>
    </source>
</evidence>
<dbReference type="Pfam" id="PF02784">
    <property type="entry name" value="Orn_Arg_deC_N"/>
    <property type="match status" value="1"/>
</dbReference>
<dbReference type="InterPro" id="IPR029066">
    <property type="entry name" value="PLP-binding_barrel"/>
</dbReference>
<keyword evidence="5" id="KW-0702">S-nitrosylation</keyword>
<feature type="domain" description="Orn/DAP/Arg decarboxylase 2 C-terminal" evidence="10">
    <location>
        <begin position="220"/>
        <end position="335"/>
    </location>
</feature>
<dbReference type="OrthoDB" id="5034579at2759"/>
<dbReference type="InterPro" id="IPR000183">
    <property type="entry name" value="Orn/DAP/Arg_de-COase"/>
</dbReference>
<evidence type="ECO:0000256" key="2">
    <source>
        <dbReference type="ARBA" id="ARBA00008872"/>
    </source>
</evidence>
<gene>
    <name evidence="12" type="ORF">PPNO1_LOCUS7362</name>
</gene>
<keyword evidence="6 8" id="KW-0663">Pyridoxal phosphate</keyword>
<dbReference type="GO" id="GO:0033387">
    <property type="term" value="P:putrescine biosynthetic process from arginine, via ornithine"/>
    <property type="evidence" value="ECO:0007669"/>
    <property type="project" value="TreeGrafter"/>
</dbReference>
<feature type="active site" description="Proton donor" evidence="8">
    <location>
        <position position="307"/>
    </location>
</feature>
<accession>A0A9P1H6K8</accession>
<evidence type="ECO:0000259" key="11">
    <source>
        <dbReference type="Pfam" id="PF02784"/>
    </source>
</evidence>
<dbReference type="Gene3D" id="2.40.37.10">
    <property type="entry name" value="Lyase, Ornithine Decarboxylase, Chain A, domain 1"/>
    <property type="match status" value="1"/>
</dbReference>
<evidence type="ECO:0000256" key="1">
    <source>
        <dbReference type="ARBA" id="ARBA00001933"/>
    </source>
</evidence>
<evidence type="ECO:0000313" key="13">
    <source>
        <dbReference type="Proteomes" id="UP000838763"/>
    </source>
</evidence>
<comment type="subunit">
    <text evidence="3">Homodimer.</text>
</comment>
<evidence type="ECO:0008006" key="14">
    <source>
        <dbReference type="Google" id="ProtNLM"/>
    </source>
</evidence>
<dbReference type="PRINTS" id="PR01179">
    <property type="entry name" value="ODADCRBXLASE"/>
</dbReference>
<evidence type="ECO:0000256" key="8">
    <source>
        <dbReference type="PIRSR" id="PIRSR600183-50"/>
    </source>
</evidence>
<dbReference type="EMBL" id="CALLCH030000017">
    <property type="protein sequence ID" value="CAI4217759.1"/>
    <property type="molecule type" value="Genomic_DNA"/>
</dbReference>
<feature type="modified residue" description="N6-(pyridoxal phosphate)lysine" evidence="8">
    <location>
        <position position="13"/>
    </location>
</feature>
<dbReference type="InterPro" id="IPR022643">
    <property type="entry name" value="De-COase2_C"/>
</dbReference>
<evidence type="ECO:0000259" key="10">
    <source>
        <dbReference type="Pfam" id="PF00278"/>
    </source>
</evidence>
<dbReference type="AlphaFoldDB" id="A0A9P1H6K8"/>
<evidence type="ECO:0000256" key="6">
    <source>
        <dbReference type="ARBA" id="ARBA00022898"/>
    </source>
</evidence>
<name>A0A9P1H6K8_9PEZI</name>
<dbReference type="PRINTS" id="PR01182">
    <property type="entry name" value="ORNDCRBXLASE"/>
</dbReference>
<evidence type="ECO:0000313" key="12">
    <source>
        <dbReference type="EMBL" id="CAI4217759.1"/>
    </source>
</evidence>
<evidence type="ECO:0000256" key="3">
    <source>
        <dbReference type="ARBA" id="ARBA00011738"/>
    </source>
</evidence>
<reference evidence="12" key="1">
    <citation type="submission" date="2022-11" db="EMBL/GenBank/DDBJ databases">
        <authorList>
            <person name="Scott C."/>
            <person name="Bruce N."/>
        </authorList>
    </citation>
    <scope>NUCLEOTIDE SEQUENCE</scope>
</reference>
<keyword evidence="13" id="KW-1185">Reference proteome</keyword>
<dbReference type="FunFam" id="3.20.20.10:FF:000005">
    <property type="entry name" value="Ornithine decarboxylase"/>
    <property type="match status" value="1"/>
</dbReference>
<organism evidence="12 13">
    <name type="scientific">Parascedosporium putredinis</name>
    <dbReference type="NCBI Taxonomy" id="1442378"/>
    <lineage>
        <taxon>Eukaryota</taxon>
        <taxon>Fungi</taxon>
        <taxon>Dikarya</taxon>
        <taxon>Ascomycota</taxon>
        <taxon>Pezizomycotina</taxon>
        <taxon>Sordariomycetes</taxon>
        <taxon>Hypocreomycetidae</taxon>
        <taxon>Microascales</taxon>
        <taxon>Microascaceae</taxon>
        <taxon>Parascedosporium</taxon>
    </lineage>
</organism>
<protein>
    <recommendedName>
        <fullName evidence="14">Ornithine decarboxylase</fullName>
    </recommendedName>
</protein>
<dbReference type="SUPFAM" id="SSF51419">
    <property type="entry name" value="PLP-binding barrel"/>
    <property type="match status" value="1"/>
</dbReference>
<feature type="domain" description="Orn/DAP/Arg decarboxylase 2 N-terminal" evidence="11">
    <location>
        <begin position="11"/>
        <end position="218"/>
    </location>
</feature>
<evidence type="ECO:0000256" key="7">
    <source>
        <dbReference type="ARBA" id="ARBA00023239"/>
    </source>
</evidence>
<evidence type="ECO:0000256" key="9">
    <source>
        <dbReference type="RuleBase" id="RU003737"/>
    </source>
</evidence>
<dbReference type="GO" id="GO:0005737">
    <property type="term" value="C:cytoplasm"/>
    <property type="evidence" value="ECO:0007669"/>
    <property type="project" value="TreeGrafter"/>
</dbReference>
<comment type="caution">
    <text evidence="12">The sequence shown here is derived from an EMBL/GenBank/DDBJ whole genome shotgun (WGS) entry which is preliminary data.</text>
</comment>
<dbReference type="GO" id="GO:0004586">
    <property type="term" value="F:ornithine decarboxylase activity"/>
    <property type="evidence" value="ECO:0007669"/>
    <property type="project" value="TreeGrafter"/>
</dbReference>
<dbReference type="InterPro" id="IPR009006">
    <property type="entry name" value="Ala_racemase/Decarboxylase_C"/>
</dbReference>
<dbReference type="Gene3D" id="3.20.20.10">
    <property type="entry name" value="Alanine racemase"/>
    <property type="match status" value="1"/>
</dbReference>
<dbReference type="Proteomes" id="UP000838763">
    <property type="component" value="Unassembled WGS sequence"/>
</dbReference>
<comment type="cofactor">
    <cofactor evidence="1 8">
        <name>pyridoxal 5'-phosphate</name>
        <dbReference type="ChEBI" id="CHEBI:597326"/>
    </cofactor>
</comment>
<dbReference type="Pfam" id="PF00278">
    <property type="entry name" value="Orn_DAP_Arg_deC"/>
    <property type="match status" value="1"/>
</dbReference>
<dbReference type="PANTHER" id="PTHR11482:SF6">
    <property type="entry name" value="ORNITHINE DECARBOXYLASE 1-RELATED"/>
    <property type="match status" value="1"/>
</dbReference>
<dbReference type="PANTHER" id="PTHR11482">
    <property type="entry name" value="ARGININE/DIAMINOPIMELATE/ORNITHINE DECARBOXYLASE"/>
    <property type="match status" value="1"/>
</dbReference>
<keyword evidence="7" id="KW-0456">Lyase</keyword>
<dbReference type="InterPro" id="IPR002433">
    <property type="entry name" value="Orn_de-COase"/>
</dbReference>
<sequence length="398" mass="43816">MLNIRLTDLPAVKCNNDVAFLGVLAKLGLGFDCASLGEIKLVLGLGVEPSRIIYGHPCKTVSALRYAATRGVSLTTFDNLDELEKVASTCPEMGLLLRIYAHDETARISLAKKFGAPLDTTGELLQRARDLGLEVQGVSFHVGTGASDPKAYIAAVRHSKQVFDLGQQFGFNMCILDVGGGFQDENLETIAPRLERAIDAEFPDRAVQVVAEPGRFYARSFYTMVCKVISRRTHVSTSQPSREQKQHHSSSAKVDMLYQSDGVYGCFMNALCEGEIYQPTVIRAYTGGPRTARNNGTHLYSIWGPSCDSLDCINEQTYLDCEVRVGDWLKYNNMGAYTTACSTTFNGFSNQYEIIYVAPEISLNAYLPSPPQEEEAEPMMAALEFQPLELAELRQAGK</sequence>
<comment type="similarity">
    <text evidence="2 9">Belongs to the Orn/Lys/Arg decarboxylase class-II family.</text>
</comment>
<keyword evidence="4" id="KW-0210">Decarboxylase</keyword>
<evidence type="ECO:0000256" key="4">
    <source>
        <dbReference type="ARBA" id="ARBA00022793"/>
    </source>
</evidence>
<dbReference type="SUPFAM" id="SSF50621">
    <property type="entry name" value="Alanine racemase C-terminal domain-like"/>
    <property type="match status" value="1"/>
</dbReference>
<dbReference type="CDD" id="cd00622">
    <property type="entry name" value="PLPDE_III_ODC"/>
    <property type="match status" value="1"/>
</dbReference>